<feature type="domain" description="3'-5' exonuclease" evidence="3">
    <location>
        <begin position="32"/>
        <end position="202"/>
    </location>
</feature>
<keyword evidence="5" id="KW-1185">Reference proteome</keyword>
<dbReference type="InterPro" id="IPR002562">
    <property type="entry name" value="3'-5'_exonuclease_dom"/>
</dbReference>
<evidence type="ECO:0000256" key="1">
    <source>
        <dbReference type="ARBA" id="ARBA00022722"/>
    </source>
</evidence>
<sequence length="205" mass="23606">MKIEIKEYEVYVGTQKLYDVLLDDVEIETLVTYDSYKATAWVDNTELHHGCRLHRLIVGARHRHPVATLQLCVGKSCLIFQILRADKIPRRLREFLGNSDYTFVGVGIEGDVRKLRNDYGLEVAKTRDLGSWAGDELGRADLRYVGLKALAKEVVGVEIEKPQNVRLSRWDYHVLTEAQVTYACLDAYLSFEIGRRLSAWYEIDR</sequence>
<name>A0ABR0URN8_REHGL</name>
<evidence type="ECO:0000256" key="2">
    <source>
        <dbReference type="ARBA" id="ARBA00022801"/>
    </source>
</evidence>
<organism evidence="4 5">
    <name type="scientific">Rehmannia glutinosa</name>
    <name type="common">Chinese foxglove</name>
    <dbReference type="NCBI Taxonomy" id="99300"/>
    <lineage>
        <taxon>Eukaryota</taxon>
        <taxon>Viridiplantae</taxon>
        <taxon>Streptophyta</taxon>
        <taxon>Embryophyta</taxon>
        <taxon>Tracheophyta</taxon>
        <taxon>Spermatophyta</taxon>
        <taxon>Magnoliopsida</taxon>
        <taxon>eudicotyledons</taxon>
        <taxon>Gunneridae</taxon>
        <taxon>Pentapetalae</taxon>
        <taxon>asterids</taxon>
        <taxon>lamiids</taxon>
        <taxon>Lamiales</taxon>
        <taxon>Orobanchaceae</taxon>
        <taxon>Rehmannieae</taxon>
        <taxon>Rehmannia</taxon>
    </lineage>
</organism>
<keyword evidence="1" id="KW-0540">Nuclease</keyword>
<evidence type="ECO:0000313" key="5">
    <source>
        <dbReference type="Proteomes" id="UP001318860"/>
    </source>
</evidence>
<dbReference type="Proteomes" id="UP001318860">
    <property type="component" value="Unassembled WGS sequence"/>
</dbReference>
<proteinExistence type="predicted"/>
<gene>
    <name evidence="4" type="ORF">DH2020_041318</name>
</gene>
<dbReference type="Pfam" id="PF01612">
    <property type="entry name" value="DNA_pol_A_exo1"/>
    <property type="match status" value="1"/>
</dbReference>
<dbReference type="SMART" id="SM00474">
    <property type="entry name" value="35EXOc"/>
    <property type="match status" value="1"/>
</dbReference>
<reference evidence="4 5" key="1">
    <citation type="journal article" date="2021" name="Comput. Struct. Biotechnol. J.">
        <title>De novo genome assembly of the potent medicinal plant Rehmannia glutinosa using nanopore technology.</title>
        <authorList>
            <person name="Ma L."/>
            <person name="Dong C."/>
            <person name="Song C."/>
            <person name="Wang X."/>
            <person name="Zheng X."/>
            <person name="Niu Y."/>
            <person name="Chen S."/>
            <person name="Feng W."/>
        </authorList>
    </citation>
    <scope>NUCLEOTIDE SEQUENCE [LARGE SCALE GENOMIC DNA]</scope>
    <source>
        <strain evidence="4">DH-2019</strain>
    </source>
</reference>
<dbReference type="PANTHER" id="PTHR13620:SF99">
    <property type="entry name" value="WERNER SYNDROME-LIKE EXONUCLEASE"/>
    <property type="match status" value="1"/>
</dbReference>
<dbReference type="PANTHER" id="PTHR13620">
    <property type="entry name" value="3-5 EXONUCLEASE"/>
    <property type="match status" value="1"/>
</dbReference>
<dbReference type="CDD" id="cd06141">
    <property type="entry name" value="WRN_exo"/>
    <property type="match status" value="1"/>
</dbReference>
<protein>
    <recommendedName>
        <fullName evidence="3">3'-5' exonuclease domain-containing protein</fullName>
    </recommendedName>
</protein>
<evidence type="ECO:0000259" key="3">
    <source>
        <dbReference type="SMART" id="SM00474"/>
    </source>
</evidence>
<keyword evidence="2" id="KW-0378">Hydrolase</keyword>
<dbReference type="InterPro" id="IPR012337">
    <property type="entry name" value="RNaseH-like_sf"/>
</dbReference>
<comment type="caution">
    <text evidence="4">The sequence shown here is derived from an EMBL/GenBank/DDBJ whole genome shotgun (WGS) entry which is preliminary data.</text>
</comment>
<dbReference type="InterPro" id="IPR036397">
    <property type="entry name" value="RNaseH_sf"/>
</dbReference>
<dbReference type="Gene3D" id="3.30.420.10">
    <property type="entry name" value="Ribonuclease H-like superfamily/Ribonuclease H"/>
    <property type="match status" value="1"/>
</dbReference>
<accession>A0ABR0URN8</accession>
<evidence type="ECO:0000313" key="4">
    <source>
        <dbReference type="EMBL" id="KAK6124936.1"/>
    </source>
</evidence>
<dbReference type="SUPFAM" id="SSF53098">
    <property type="entry name" value="Ribonuclease H-like"/>
    <property type="match status" value="1"/>
</dbReference>
<dbReference type="EMBL" id="JABTTQ020002281">
    <property type="protein sequence ID" value="KAK6124936.1"/>
    <property type="molecule type" value="Genomic_DNA"/>
</dbReference>
<dbReference type="InterPro" id="IPR051132">
    <property type="entry name" value="3-5_Exonuclease_domain"/>
</dbReference>